<sequence length="69" mass="7803">MVTSAIEEKMEKMTESGINLSDIPSIPKSGIGLMETIIGILSENEIRMNFRDFKMDGEVRFRLEPIKKG</sequence>
<organism evidence="1 2">
    <name type="scientific">Thermococcus profundus</name>
    <dbReference type="NCBI Taxonomy" id="49899"/>
    <lineage>
        <taxon>Archaea</taxon>
        <taxon>Methanobacteriati</taxon>
        <taxon>Methanobacteriota</taxon>
        <taxon>Thermococci</taxon>
        <taxon>Thermococcales</taxon>
        <taxon>Thermococcaceae</taxon>
        <taxon>Thermococcus</taxon>
    </lineage>
</organism>
<dbReference type="Proteomes" id="UP000250179">
    <property type="component" value="Chromosome"/>
</dbReference>
<proteinExistence type="predicted"/>
<evidence type="ECO:0000313" key="2">
    <source>
        <dbReference type="Proteomes" id="UP000250179"/>
    </source>
</evidence>
<dbReference type="EMBL" id="CP014862">
    <property type="protein sequence ID" value="ASJ03206.1"/>
    <property type="molecule type" value="Genomic_DNA"/>
</dbReference>
<reference evidence="1 2" key="1">
    <citation type="submission" date="2016-03" db="EMBL/GenBank/DDBJ databases">
        <title>Complete genome sequence of Thermococcus profundus strain DT5432.</title>
        <authorList>
            <person name="Oger P.M."/>
        </authorList>
    </citation>
    <scope>NUCLEOTIDE SEQUENCE [LARGE SCALE GENOMIC DNA]</scope>
    <source>
        <strain evidence="1 2">DT 5432</strain>
    </source>
</reference>
<protein>
    <submittedName>
        <fullName evidence="1">Uncharacterized protein</fullName>
    </submittedName>
</protein>
<name>A0A2Z2MBK9_THEPR</name>
<accession>A0A2Z2MBK9</accession>
<gene>
    <name evidence="1" type="ORF">A3L09_08040</name>
</gene>
<dbReference type="KEGG" id="tprf:A3L09_08040"/>
<evidence type="ECO:0000313" key="1">
    <source>
        <dbReference type="EMBL" id="ASJ03206.1"/>
    </source>
</evidence>
<dbReference type="OrthoDB" id="94982at2157"/>
<dbReference type="GeneID" id="33320359"/>
<dbReference type="AlphaFoldDB" id="A0A2Z2MBK9"/>
<dbReference type="RefSeq" id="WP_088858462.1">
    <property type="nucleotide sequence ID" value="NZ_CP014862.1"/>
</dbReference>
<keyword evidence="2" id="KW-1185">Reference proteome</keyword>